<dbReference type="InterPro" id="IPR009351">
    <property type="entry name" value="AlkZ-like"/>
</dbReference>
<dbReference type="Pfam" id="PF06224">
    <property type="entry name" value="AlkZ-like"/>
    <property type="match status" value="1"/>
</dbReference>
<dbReference type="EMBL" id="JAUOES010000012">
    <property type="protein sequence ID" value="MDT3281111.1"/>
    <property type="molecule type" value="Genomic_DNA"/>
</dbReference>
<dbReference type="RefSeq" id="WP_311899565.1">
    <property type="nucleotide sequence ID" value="NZ_JAUOES010000012.1"/>
</dbReference>
<accession>A0ABU3G0G8</accession>
<comment type="caution">
    <text evidence="1">The sequence shown here is derived from an EMBL/GenBank/DDBJ whole genome shotgun (WGS) entry which is preliminary data.</text>
</comment>
<name>A0ABU3G0G8_9GAMM</name>
<organism evidence="1 2">
    <name type="scientific">Shewanella scandinavica</name>
    <dbReference type="NCBI Taxonomy" id="3063538"/>
    <lineage>
        <taxon>Bacteria</taxon>
        <taxon>Pseudomonadati</taxon>
        <taxon>Pseudomonadota</taxon>
        <taxon>Gammaproteobacteria</taxon>
        <taxon>Alteromonadales</taxon>
        <taxon>Shewanellaceae</taxon>
        <taxon>Shewanella</taxon>
    </lineage>
</organism>
<keyword evidence="2" id="KW-1185">Reference proteome</keyword>
<evidence type="ECO:0000313" key="2">
    <source>
        <dbReference type="Proteomes" id="UP001249505"/>
    </source>
</evidence>
<dbReference type="PANTHER" id="PTHR30528">
    <property type="entry name" value="CYTOPLASMIC PROTEIN"/>
    <property type="match status" value="1"/>
</dbReference>
<gene>
    <name evidence="1" type="ORF">Q4Q50_12510</name>
</gene>
<dbReference type="PANTHER" id="PTHR30528:SF0">
    <property type="entry name" value="CYTOPLASMIC PROTEIN"/>
    <property type="match status" value="1"/>
</dbReference>
<dbReference type="Proteomes" id="UP001249505">
    <property type="component" value="Unassembled WGS sequence"/>
</dbReference>
<proteinExistence type="predicted"/>
<evidence type="ECO:0000313" key="1">
    <source>
        <dbReference type="EMBL" id="MDT3281111.1"/>
    </source>
</evidence>
<protein>
    <submittedName>
        <fullName evidence="1">Crosslink repair DNA glycosylase YcaQ family protein</fullName>
    </submittedName>
</protein>
<reference evidence="1 2" key="1">
    <citation type="submission" date="2023-07" db="EMBL/GenBank/DDBJ databases">
        <title>Novel Shewanella species isolated from Baltic Sea sediments.</title>
        <authorList>
            <person name="Martin-Rodriguez A.J."/>
        </authorList>
    </citation>
    <scope>NUCLEOTIDE SEQUENCE [LARGE SCALE GENOMIC DNA]</scope>
    <source>
        <strain evidence="1 2">SP2S1-2</strain>
    </source>
</reference>
<sequence length="390" mass="45220">MSNPFSPREWLQLTMQQQGLLQPQTSVAETISRLSYVQIDSINVVERAHHHVLHSRMPGYQPKMLDSALAKGEIFEYWSHAAAYLPIADYRFSLQRKQQLQNGGKHWFEPDDKVMQEVRARILAEGPLKASDFEHSEGKNGAWWDWKPAKKALEQLFMRGELMVVRREKFQKVYDLTARVLPQGINTEAPTEAEFIRYLIDRYLYAHAFGTAAQIAYLRKGLKSVVAQELAEMQSRGVLASFKAAGQSYFYHPALQFNAPLPNKVWLLNPFDNLLIQRQRLKQWFDFDYQIEVYVPAEKRRYGYYSLAILWRDTFVGRVDVKADRQTGILLLQQLTLEAGVMVNGLDEDFCAAFDIAVSEYARFNGCDRWKLVKANHKGLKQKYARQQKC</sequence>